<dbReference type="Proteomes" id="UP000016662">
    <property type="component" value="Unassembled WGS sequence"/>
</dbReference>
<keyword evidence="2" id="KW-1185">Reference proteome</keyword>
<name>U2LHX1_9FIRM</name>
<evidence type="ECO:0000313" key="2">
    <source>
        <dbReference type="Proteomes" id="UP000016662"/>
    </source>
</evidence>
<sequence length="61" mass="6989">MMIPPLMILCLGYTFLRKLSRPAVIFRPTKKQPPTIGFRRGLFSMGYARIKPSDGLYVVFP</sequence>
<comment type="caution">
    <text evidence="1">The sequence shown here is derived from an EMBL/GenBank/DDBJ whole genome shotgun (WGS) entry which is preliminary data.</text>
</comment>
<dbReference type="HOGENOM" id="CLU_2919967_0_0_9"/>
<reference evidence="1 2" key="1">
    <citation type="submission" date="2013-07" db="EMBL/GenBank/DDBJ databases">
        <authorList>
            <person name="Weinstock G."/>
            <person name="Sodergren E."/>
            <person name="Wylie T."/>
            <person name="Fulton L."/>
            <person name="Fulton R."/>
            <person name="Fronick C."/>
            <person name="O'Laughlin M."/>
            <person name="Godfrey J."/>
            <person name="Miner T."/>
            <person name="Herter B."/>
            <person name="Appelbaum E."/>
            <person name="Cordes M."/>
            <person name="Lek S."/>
            <person name="Wollam A."/>
            <person name="Pepin K.H."/>
            <person name="Palsikar V.B."/>
            <person name="Mitreva M."/>
            <person name="Wilson R.K."/>
        </authorList>
    </citation>
    <scope>NUCLEOTIDE SEQUENCE [LARGE SCALE GENOMIC DNA]</scope>
    <source>
        <strain evidence="1 2">ATCC 27760</strain>
    </source>
</reference>
<proteinExistence type="predicted"/>
<dbReference type="EMBL" id="AWVF01000471">
    <property type="protein sequence ID" value="ERJ86698.1"/>
    <property type="molecule type" value="Genomic_DNA"/>
</dbReference>
<evidence type="ECO:0000313" key="1">
    <source>
        <dbReference type="EMBL" id="ERJ86698.1"/>
    </source>
</evidence>
<protein>
    <submittedName>
        <fullName evidence="1">Uncharacterized protein</fullName>
    </submittedName>
</protein>
<dbReference type="AlphaFoldDB" id="U2LHX1"/>
<organism evidence="1 2">
    <name type="scientific">Ruminococcus callidus ATCC 27760</name>
    <dbReference type="NCBI Taxonomy" id="411473"/>
    <lineage>
        <taxon>Bacteria</taxon>
        <taxon>Bacillati</taxon>
        <taxon>Bacillota</taxon>
        <taxon>Clostridia</taxon>
        <taxon>Eubacteriales</taxon>
        <taxon>Oscillospiraceae</taxon>
        <taxon>Ruminococcus</taxon>
    </lineage>
</organism>
<gene>
    <name evidence="1" type="ORF">RUMCAL_03467</name>
</gene>
<accession>U2LHX1</accession>